<feature type="chain" id="PRO_5046215156" description="EF-hand domain-containing protein" evidence="2">
    <location>
        <begin position="28"/>
        <end position="155"/>
    </location>
</feature>
<sequence>MSSKFGNTLGVAIGAAFIGSLSLSQLAAASPAFQAGDLASGYMLAMAGEGKCGEGRCGVAKLDKDGDGKVSMEEAKAGGFSESQFKAWDKNGDGQLDATELAAMHAAMDKGHHKDKKGAEGSCGGDKKAATKGAEGSCGGDKKEKGAEGSCGAHG</sequence>
<protein>
    <recommendedName>
        <fullName evidence="3">EF-hand domain-containing protein</fullName>
    </recommendedName>
</protein>
<evidence type="ECO:0000313" key="5">
    <source>
        <dbReference type="Proteomes" id="UP001501523"/>
    </source>
</evidence>
<dbReference type="Proteomes" id="UP001501523">
    <property type="component" value="Unassembled WGS sequence"/>
</dbReference>
<feature type="signal peptide" evidence="2">
    <location>
        <begin position="1"/>
        <end position="27"/>
    </location>
</feature>
<dbReference type="InterPro" id="IPR018247">
    <property type="entry name" value="EF_Hand_1_Ca_BS"/>
</dbReference>
<evidence type="ECO:0000256" key="1">
    <source>
        <dbReference type="SAM" id="MobiDB-lite"/>
    </source>
</evidence>
<dbReference type="SUPFAM" id="SSF47473">
    <property type="entry name" value="EF-hand"/>
    <property type="match status" value="1"/>
</dbReference>
<dbReference type="RefSeq" id="WP_343786217.1">
    <property type="nucleotide sequence ID" value="NZ_BAAAEU010000001.1"/>
</dbReference>
<evidence type="ECO:0000313" key="4">
    <source>
        <dbReference type="EMBL" id="GAA0704840.1"/>
    </source>
</evidence>
<evidence type="ECO:0000256" key="2">
    <source>
        <dbReference type="SAM" id="SignalP"/>
    </source>
</evidence>
<keyword evidence="5" id="KW-1185">Reference proteome</keyword>
<dbReference type="Gene3D" id="1.10.238.10">
    <property type="entry name" value="EF-hand"/>
    <property type="match status" value="1"/>
</dbReference>
<dbReference type="InterPro" id="IPR011992">
    <property type="entry name" value="EF-hand-dom_pair"/>
</dbReference>
<reference evidence="4 5" key="1">
    <citation type="journal article" date="2019" name="Int. J. Syst. Evol. Microbiol.">
        <title>The Global Catalogue of Microorganisms (GCM) 10K type strain sequencing project: providing services to taxonomists for standard genome sequencing and annotation.</title>
        <authorList>
            <consortium name="The Broad Institute Genomics Platform"/>
            <consortium name="The Broad Institute Genome Sequencing Center for Infectious Disease"/>
            <person name="Wu L."/>
            <person name="Ma J."/>
        </authorList>
    </citation>
    <scope>NUCLEOTIDE SEQUENCE [LARGE SCALE GENOMIC DNA]</scope>
    <source>
        <strain evidence="4 5">JCM 15421</strain>
    </source>
</reference>
<feature type="domain" description="EF-hand" evidence="3">
    <location>
        <begin position="85"/>
        <end position="111"/>
    </location>
</feature>
<keyword evidence="2" id="KW-0732">Signal</keyword>
<dbReference type="EMBL" id="BAAAEU010000001">
    <property type="protein sequence ID" value="GAA0704840.1"/>
    <property type="molecule type" value="Genomic_DNA"/>
</dbReference>
<dbReference type="PROSITE" id="PS00018">
    <property type="entry name" value="EF_HAND_1"/>
    <property type="match status" value="1"/>
</dbReference>
<dbReference type="PROSITE" id="PS50222">
    <property type="entry name" value="EF_HAND_2"/>
    <property type="match status" value="1"/>
</dbReference>
<comment type="caution">
    <text evidence="4">The sequence shown here is derived from an EMBL/GenBank/DDBJ whole genome shotgun (WGS) entry which is preliminary data.</text>
</comment>
<gene>
    <name evidence="4" type="ORF">GCM10009105_01910</name>
</gene>
<dbReference type="Pfam" id="PF13202">
    <property type="entry name" value="EF-hand_5"/>
    <property type="match status" value="2"/>
</dbReference>
<feature type="region of interest" description="Disordered" evidence="1">
    <location>
        <begin position="105"/>
        <end position="155"/>
    </location>
</feature>
<organism evidence="4 5">
    <name type="scientific">Dokdonella soli</name>
    <dbReference type="NCBI Taxonomy" id="529810"/>
    <lineage>
        <taxon>Bacteria</taxon>
        <taxon>Pseudomonadati</taxon>
        <taxon>Pseudomonadota</taxon>
        <taxon>Gammaproteobacteria</taxon>
        <taxon>Lysobacterales</taxon>
        <taxon>Rhodanobacteraceae</taxon>
        <taxon>Dokdonella</taxon>
    </lineage>
</organism>
<dbReference type="InterPro" id="IPR002048">
    <property type="entry name" value="EF_hand_dom"/>
</dbReference>
<name>A0ABN1IBI2_9GAMM</name>
<accession>A0ABN1IBI2</accession>
<proteinExistence type="predicted"/>
<evidence type="ECO:0000259" key="3">
    <source>
        <dbReference type="PROSITE" id="PS50222"/>
    </source>
</evidence>